<organism evidence="2 3">
    <name type="scientific">Caenimonas terrae</name>
    <dbReference type="NCBI Taxonomy" id="696074"/>
    <lineage>
        <taxon>Bacteria</taxon>
        <taxon>Pseudomonadati</taxon>
        <taxon>Pseudomonadota</taxon>
        <taxon>Betaproteobacteria</taxon>
        <taxon>Burkholderiales</taxon>
        <taxon>Comamonadaceae</taxon>
        <taxon>Caenimonas</taxon>
    </lineage>
</organism>
<comment type="caution">
    <text evidence="2">The sequence shown here is derived from an EMBL/GenBank/DDBJ whole genome shotgun (WGS) entry which is preliminary data.</text>
</comment>
<accession>A0ABW0NDH4</accession>
<dbReference type="Proteomes" id="UP001596037">
    <property type="component" value="Unassembled WGS sequence"/>
</dbReference>
<name>A0ABW0NDH4_9BURK</name>
<protein>
    <submittedName>
        <fullName evidence="2">Uncharacterized protein</fullName>
    </submittedName>
</protein>
<feature type="transmembrane region" description="Helical" evidence="1">
    <location>
        <begin position="12"/>
        <end position="30"/>
    </location>
</feature>
<evidence type="ECO:0000313" key="2">
    <source>
        <dbReference type="EMBL" id="MFC5498585.1"/>
    </source>
</evidence>
<proteinExistence type="predicted"/>
<keyword evidence="3" id="KW-1185">Reference proteome</keyword>
<reference evidence="3" key="1">
    <citation type="journal article" date="2019" name="Int. J. Syst. Evol. Microbiol.">
        <title>The Global Catalogue of Microorganisms (GCM) 10K type strain sequencing project: providing services to taxonomists for standard genome sequencing and annotation.</title>
        <authorList>
            <consortium name="The Broad Institute Genomics Platform"/>
            <consortium name="The Broad Institute Genome Sequencing Center for Infectious Disease"/>
            <person name="Wu L."/>
            <person name="Ma J."/>
        </authorList>
    </citation>
    <scope>NUCLEOTIDE SEQUENCE [LARGE SCALE GENOMIC DNA]</scope>
    <source>
        <strain evidence="3">CCUG 57401</strain>
    </source>
</reference>
<feature type="transmembrane region" description="Helical" evidence="1">
    <location>
        <begin position="36"/>
        <end position="53"/>
    </location>
</feature>
<dbReference type="EMBL" id="JBHSMF010000009">
    <property type="protein sequence ID" value="MFC5498585.1"/>
    <property type="molecule type" value="Genomic_DNA"/>
</dbReference>
<dbReference type="RefSeq" id="WP_376850675.1">
    <property type="nucleotide sequence ID" value="NZ_JBHSMF010000009.1"/>
</dbReference>
<gene>
    <name evidence="2" type="ORF">ACFPOE_13645</name>
</gene>
<evidence type="ECO:0000256" key="1">
    <source>
        <dbReference type="SAM" id="Phobius"/>
    </source>
</evidence>
<sequence length="90" mass="9629">MDFFNSLSMDLKLLVIGIAGCALLALFSGNPKTEKRYLLVLAVLAAAGIYRFNHTLAHEQEEISAARSAASRVVATPPPKRAPLASTFAN</sequence>
<keyword evidence="1" id="KW-0812">Transmembrane</keyword>
<evidence type="ECO:0000313" key="3">
    <source>
        <dbReference type="Proteomes" id="UP001596037"/>
    </source>
</evidence>
<keyword evidence="1" id="KW-0472">Membrane</keyword>
<keyword evidence="1" id="KW-1133">Transmembrane helix</keyword>